<dbReference type="Gene3D" id="3.40.390.10">
    <property type="entry name" value="Collagenase (Catalytic Domain)"/>
    <property type="match status" value="1"/>
</dbReference>
<name>A0A9J6H1L5_HAELO</name>
<dbReference type="Pfam" id="PF01431">
    <property type="entry name" value="Peptidase_M13"/>
    <property type="match status" value="1"/>
</dbReference>
<dbReference type="GO" id="GO:0004222">
    <property type="term" value="F:metalloendopeptidase activity"/>
    <property type="evidence" value="ECO:0007669"/>
    <property type="project" value="InterPro"/>
</dbReference>
<evidence type="ECO:0000313" key="3">
    <source>
        <dbReference type="Proteomes" id="UP000821853"/>
    </source>
</evidence>
<sequence>MPVHQQFSLLIRLKNANQYQRYLTGDFFAAPWTGGVLATSAGVTEDRVDVPPGAFDFFRADADEPSLAPLQVARLAPRLLNSVYRHVFDKALAFLYHTGHQKSWVLLDDARSCVWSQFSDSDTPEGMSLRSDRMSWPLLAHVLSAAPSFKAFLASLDGDLYLKGLERLSSEKLYFIYYALNYCETNDDRFLASLLEAGVEPPAWHIVNGALRNFQTFADVFNCSVGSFMNPEQKCAWSF</sequence>
<dbReference type="SUPFAM" id="SSF55486">
    <property type="entry name" value="Metalloproteases ('zincins'), catalytic domain"/>
    <property type="match status" value="1"/>
</dbReference>
<dbReference type="EMBL" id="JABSTR010000011">
    <property type="protein sequence ID" value="KAH9380912.1"/>
    <property type="molecule type" value="Genomic_DNA"/>
</dbReference>
<dbReference type="Proteomes" id="UP000821853">
    <property type="component" value="Chromosome 9"/>
</dbReference>
<dbReference type="GO" id="GO:0005886">
    <property type="term" value="C:plasma membrane"/>
    <property type="evidence" value="ECO:0007669"/>
    <property type="project" value="TreeGrafter"/>
</dbReference>
<dbReference type="InterPro" id="IPR000718">
    <property type="entry name" value="Peptidase_M13"/>
</dbReference>
<evidence type="ECO:0000259" key="1">
    <source>
        <dbReference type="Pfam" id="PF01431"/>
    </source>
</evidence>
<dbReference type="PANTHER" id="PTHR11733:SF241">
    <property type="entry name" value="GH26575P-RELATED"/>
    <property type="match status" value="1"/>
</dbReference>
<dbReference type="OrthoDB" id="5828345at2759"/>
<dbReference type="PANTHER" id="PTHR11733">
    <property type="entry name" value="ZINC METALLOPROTEASE FAMILY M13 NEPRILYSIN-RELATED"/>
    <property type="match status" value="1"/>
</dbReference>
<dbReference type="GO" id="GO:0016485">
    <property type="term" value="P:protein processing"/>
    <property type="evidence" value="ECO:0007669"/>
    <property type="project" value="TreeGrafter"/>
</dbReference>
<keyword evidence="3" id="KW-1185">Reference proteome</keyword>
<accession>A0A9J6H1L5</accession>
<organism evidence="2 3">
    <name type="scientific">Haemaphysalis longicornis</name>
    <name type="common">Bush tick</name>
    <dbReference type="NCBI Taxonomy" id="44386"/>
    <lineage>
        <taxon>Eukaryota</taxon>
        <taxon>Metazoa</taxon>
        <taxon>Ecdysozoa</taxon>
        <taxon>Arthropoda</taxon>
        <taxon>Chelicerata</taxon>
        <taxon>Arachnida</taxon>
        <taxon>Acari</taxon>
        <taxon>Parasitiformes</taxon>
        <taxon>Ixodida</taxon>
        <taxon>Ixodoidea</taxon>
        <taxon>Ixodidae</taxon>
        <taxon>Haemaphysalinae</taxon>
        <taxon>Haemaphysalis</taxon>
    </lineage>
</organism>
<gene>
    <name evidence="2" type="ORF">HPB48_008427</name>
</gene>
<feature type="domain" description="Peptidase M13 C-terminal" evidence="1">
    <location>
        <begin position="86"/>
        <end position="235"/>
    </location>
</feature>
<dbReference type="InterPro" id="IPR024079">
    <property type="entry name" value="MetalloPept_cat_dom_sf"/>
</dbReference>
<protein>
    <recommendedName>
        <fullName evidence="1">Peptidase M13 C-terminal domain-containing protein</fullName>
    </recommendedName>
</protein>
<evidence type="ECO:0000313" key="2">
    <source>
        <dbReference type="EMBL" id="KAH9380912.1"/>
    </source>
</evidence>
<dbReference type="VEuPathDB" id="VectorBase:HLOH_051797"/>
<reference evidence="2 3" key="1">
    <citation type="journal article" date="2020" name="Cell">
        <title>Large-Scale Comparative Analyses of Tick Genomes Elucidate Their Genetic Diversity and Vector Capacities.</title>
        <authorList>
            <consortium name="Tick Genome and Microbiome Consortium (TIGMIC)"/>
            <person name="Jia N."/>
            <person name="Wang J."/>
            <person name="Shi W."/>
            <person name="Du L."/>
            <person name="Sun Y."/>
            <person name="Zhan W."/>
            <person name="Jiang J.F."/>
            <person name="Wang Q."/>
            <person name="Zhang B."/>
            <person name="Ji P."/>
            <person name="Bell-Sakyi L."/>
            <person name="Cui X.M."/>
            <person name="Yuan T.T."/>
            <person name="Jiang B.G."/>
            <person name="Yang W.F."/>
            <person name="Lam T.T."/>
            <person name="Chang Q.C."/>
            <person name="Ding S.J."/>
            <person name="Wang X.J."/>
            <person name="Zhu J.G."/>
            <person name="Ruan X.D."/>
            <person name="Zhao L."/>
            <person name="Wei J.T."/>
            <person name="Ye R.Z."/>
            <person name="Que T.C."/>
            <person name="Du C.H."/>
            <person name="Zhou Y.H."/>
            <person name="Cheng J.X."/>
            <person name="Dai P.F."/>
            <person name="Guo W.B."/>
            <person name="Han X.H."/>
            <person name="Huang E.J."/>
            <person name="Li L.F."/>
            <person name="Wei W."/>
            <person name="Gao Y.C."/>
            <person name="Liu J.Z."/>
            <person name="Shao H.Z."/>
            <person name="Wang X."/>
            <person name="Wang C.C."/>
            <person name="Yang T.C."/>
            <person name="Huo Q.B."/>
            <person name="Li W."/>
            <person name="Chen H.Y."/>
            <person name="Chen S.E."/>
            <person name="Zhou L.G."/>
            <person name="Ni X.B."/>
            <person name="Tian J.H."/>
            <person name="Sheng Y."/>
            <person name="Liu T."/>
            <person name="Pan Y.S."/>
            <person name="Xia L.Y."/>
            <person name="Li J."/>
            <person name="Zhao F."/>
            <person name="Cao W.C."/>
        </authorList>
    </citation>
    <scope>NUCLEOTIDE SEQUENCE [LARGE SCALE GENOMIC DNA]</scope>
    <source>
        <strain evidence="2">HaeL-2018</strain>
    </source>
</reference>
<dbReference type="PROSITE" id="PS51885">
    <property type="entry name" value="NEPRILYSIN"/>
    <property type="match status" value="1"/>
</dbReference>
<dbReference type="InterPro" id="IPR018497">
    <property type="entry name" value="Peptidase_M13_C"/>
</dbReference>
<dbReference type="AlphaFoldDB" id="A0A9J6H1L5"/>
<comment type="caution">
    <text evidence="2">The sequence shown here is derived from an EMBL/GenBank/DDBJ whole genome shotgun (WGS) entry which is preliminary data.</text>
</comment>
<proteinExistence type="predicted"/>